<gene>
    <name evidence="2" type="ORF">VNO80_07796</name>
</gene>
<feature type="region of interest" description="Disordered" evidence="1">
    <location>
        <begin position="130"/>
        <end position="155"/>
    </location>
</feature>
<feature type="compositionally biased region" description="Pro residues" evidence="1">
    <location>
        <begin position="138"/>
        <end position="153"/>
    </location>
</feature>
<comment type="caution">
    <text evidence="2">The sequence shown here is derived from an EMBL/GenBank/DDBJ whole genome shotgun (WGS) entry which is preliminary data.</text>
</comment>
<dbReference type="AlphaFoldDB" id="A0AAN9NKF3"/>
<proteinExistence type="predicted"/>
<dbReference type="Proteomes" id="UP001374584">
    <property type="component" value="Unassembled WGS sequence"/>
</dbReference>
<organism evidence="2 3">
    <name type="scientific">Phaseolus coccineus</name>
    <name type="common">Scarlet runner bean</name>
    <name type="synonym">Phaseolus multiflorus</name>
    <dbReference type="NCBI Taxonomy" id="3886"/>
    <lineage>
        <taxon>Eukaryota</taxon>
        <taxon>Viridiplantae</taxon>
        <taxon>Streptophyta</taxon>
        <taxon>Embryophyta</taxon>
        <taxon>Tracheophyta</taxon>
        <taxon>Spermatophyta</taxon>
        <taxon>Magnoliopsida</taxon>
        <taxon>eudicotyledons</taxon>
        <taxon>Gunneridae</taxon>
        <taxon>Pentapetalae</taxon>
        <taxon>rosids</taxon>
        <taxon>fabids</taxon>
        <taxon>Fabales</taxon>
        <taxon>Fabaceae</taxon>
        <taxon>Papilionoideae</taxon>
        <taxon>50 kb inversion clade</taxon>
        <taxon>NPAAA clade</taxon>
        <taxon>indigoferoid/millettioid clade</taxon>
        <taxon>Phaseoleae</taxon>
        <taxon>Phaseolus</taxon>
    </lineage>
</organism>
<feature type="compositionally biased region" description="Polar residues" evidence="1">
    <location>
        <begin position="45"/>
        <end position="62"/>
    </location>
</feature>
<evidence type="ECO:0000256" key="1">
    <source>
        <dbReference type="SAM" id="MobiDB-lite"/>
    </source>
</evidence>
<dbReference type="EMBL" id="JAYMYR010000003">
    <property type="protein sequence ID" value="KAK7374366.1"/>
    <property type="molecule type" value="Genomic_DNA"/>
</dbReference>
<protein>
    <submittedName>
        <fullName evidence="2">Uncharacterized protein</fullName>
    </submittedName>
</protein>
<keyword evidence="3" id="KW-1185">Reference proteome</keyword>
<name>A0AAN9NKF3_PHACN</name>
<accession>A0AAN9NKF3</accession>
<evidence type="ECO:0000313" key="2">
    <source>
        <dbReference type="EMBL" id="KAK7374366.1"/>
    </source>
</evidence>
<sequence>MARGNPASEFNPIHEIQFEQVLGRSSVGYHNPNPNPVGGFPMEAQSENVQQTPQQGLSSFPPNYTYEIGESSSSRNVRVPSPIDLNTQQSLQQGISGLHLDSYETGESSSARNVRMRMNIEESLLQSIYPTSPVTANPSPPPPPQVTANPSPPQVFTNSVYDPSFEMRGLPLDPHLRLFFYNNNNSDQPVRNTNTLYDPSFEERGLYLDPHLRCFALEMAKKNGGNGDKLDLN</sequence>
<reference evidence="2 3" key="1">
    <citation type="submission" date="2024-01" db="EMBL/GenBank/DDBJ databases">
        <title>The genomes of 5 underutilized Papilionoideae crops provide insights into root nodulation and disease resistanc.</title>
        <authorList>
            <person name="Jiang F."/>
        </authorList>
    </citation>
    <scope>NUCLEOTIDE SEQUENCE [LARGE SCALE GENOMIC DNA]</scope>
    <source>
        <strain evidence="2">JINMINGXINNONG_FW02</strain>
        <tissue evidence="2">Leaves</tissue>
    </source>
</reference>
<feature type="region of interest" description="Disordered" evidence="1">
    <location>
        <begin position="25"/>
        <end position="62"/>
    </location>
</feature>
<evidence type="ECO:0000313" key="3">
    <source>
        <dbReference type="Proteomes" id="UP001374584"/>
    </source>
</evidence>